<comment type="similarity">
    <text evidence="2">Belongs to the methyltransferase superfamily. L-isoaspartyl/D-aspartyl protein methyltransferase family.</text>
</comment>
<dbReference type="EC" id="2.1.1.77" evidence="3"/>
<organism evidence="12 13">
    <name type="scientific">Streptomyces coffeae</name>
    <dbReference type="NCBI Taxonomy" id="621382"/>
    <lineage>
        <taxon>Bacteria</taxon>
        <taxon>Bacillati</taxon>
        <taxon>Actinomycetota</taxon>
        <taxon>Actinomycetes</taxon>
        <taxon>Kitasatosporales</taxon>
        <taxon>Streptomycetaceae</taxon>
        <taxon>Streptomyces</taxon>
    </lineage>
</organism>
<evidence type="ECO:0000256" key="8">
    <source>
        <dbReference type="ARBA" id="ARBA00022691"/>
    </source>
</evidence>
<evidence type="ECO:0000256" key="7">
    <source>
        <dbReference type="ARBA" id="ARBA00022679"/>
    </source>
</evidence>
<dbReference type="EMBL" id="JAERRF010000022">
    <property type="protein sequence ID" value="MBL1100866.1"/>
    <property type="molecule type" value="Genomic_DNA"/>
</dbReference>
<dbReference type="PANTHER" id="PTHR11579:SF0">
    <property type="entry name" value="PROTEIN-L-ISOASPARTATE(D-ASPARTATE) O-METHYLTRANSFERASE"/>
    <property type="match status" value="1"/>
</dbReference>
<name>A0ABS1NL91_9ACTN</name>
<dbReference type="PANTHER" id="PTHR11579">
    <property type="entry name" value="PROTEIN-L-ISOASPARTATE O-METHYLTRANSFERASE"/>
    <property type="match status" value="1"/>
</dbReference>
<dbReference type="SUPFAM" id="SSF53335">
    <property type="entry name" value="S-adenosyl-L-methionine-dependent methyltransferases"/>
    <property type="match status" value="1"/>
</dbReference>
<evidence type="ECO:0000256" key="3">
    <source>
        <dbReference type="ARBA" id="ARBA00011890"/>
    </source>
</evidence>
<dbReference type="CDD" id="cd02440">
    <property type="entry name" value="AdoMet_MTases"/>
    <property type="match status" value="1"/>
</dbReference>
<dbReference type="InterPro" id="IPR029063">
    <property type="entry name" value="SAM-dependent_MTases_sf"/>
</dbReference>
<evidence type="ECO:0000256" key="11">
    <source>
        <dbReference type="ARBA" id="ARBA00031350"/>
    </source>
</evidence>
<evidence type="ECO:0000313" key="13">
    <source>
        <dbReference type="Proteomes" id="UP000634229"/>
    </source>
</evidence>
<evidence type="ECO:0000256" key="5">
    <source>
        <dbReference type="ARBA" id="ARBA00022490"/>
    </source>
</evidence>
<comment type="subcellular location">
    <subcellularLocation>
        <location evidence="1">Cytoplasm</location>
    </subcellularLocation>
</comment>
<dbReference type="Proteomes" id="UP000634229">
    <property type="component" value="Unassembled WGS sequence"/>
</dbReference>
<evidence type="ECO:0000256" key="9">
    <source>
        <dbReference type="ARBA" id="ARBA00030757"/>
    </source>
</evidence>
<proteinExistence type="inferred from homology"/>
<dbReference type="GO" id="GO:0008168">
    <property type="term" value="F:methyltransferase activity"/>
    <property type="evidence" value="ECO:0007669"/>
    <property type="project" value="UniProtKB-KW"/>
</dbReference>
<dbReference type="Pfam" id="PF01135">
    <property type="entry name" value="PCMT"/>
    <property type="match status" value="1"/>
</dbReference>
<evidence type="ECO:0000313" key="12">
    <source>
        <dbReference type="EMBL" id="MBL1100866.1"/>
    </source>
</evidence>
<evidence type="ECO:0000256" key="10">
    <source>
        <dbReference type="ARBA" id="ARBA00031323"/>
    </source>
</evidence>
<keyword evidence="7" id="KW-0808">Transferase</keyword>
<sequence>MTFDHHRAALAATMDQRGAWPARSSWIRRAVATLPRDAFAPDRLWCWDGYAYVPLDRSVDPERWATEVYASPDTAAVTQVTGGVPSSSLSAQGIVVDMLDSLLLEPGHRVLELGTGTGWNAALLAQRVGADGRVVSVEVDPELAGRAAERLKAVGAEVAVHVGDGAAGCPPGGPYDRVISTYAVDAVPWAWVEQTRPGGRIVTPWGHLGHVALTVADDGRSASGWVQGLATFMPARGTGPGRDFAEVRGDGPPTDERPVTRDIAPLRDDWHLLFALRVALPDVRITTAIDEDGVNTWLHDGITSWATLAATGDGGTIAFQGGPRRLADELERVWAAWLALGGPPLYDYGLTVEPERQYAWCEDAATGPRWPVRGRS</sequence>
<keyword evidence="8" id="KW-0949">S-adenosyl-L-methionine</keyword>
<evidence type="ECO:0000256" key="6">
    <source>
        <dbReference type="ARBA" id="ARBA00022603"/>
    </source>
</evidence>
<keyword evidence="13" id="KW-1185">Reference proteome</keyword>
<evidence type="ECO:0000256" key="1">
    <source>
        <dbReference type="ARBA" id="ARBA00004496"/>
    </source>
</evidence>
<dbReference type="GO" id="GO:0032259">
    <property type="term" value="P:methylation"/>
    <property type="evidence" value="ECO:0007669"/>
    <property type="project" value="UniProtKB-KW"/>
</dbReference>
<dbReference type="RefSeq" id="WP_201879765.1">
    <property type="nucleotide sequence ID" value="NZ_JAERRF010000022.1"/>
</dbReference>
<keyword evidence="5" id="KW-0963">Cytoplasm</keyword>
<protein>
    <recommendedName>
        <fullName evidence="4">Protein-L-isoaspartate O-methyltransferase</fullName>
        <ecNumber evidence="3">2.1.1.77</ecNumber>
    </recommendedName>
    <alternativeName>
        <fullName evidence="11">L-isoaspartyl protein carboxyl methyltransferase</fullName>
    </alternativeName>
    <alternativeName>
        <fullName evidence="9">Protein L-isoaspartyl methyltransferase</fullName>
    </alternativeName>
    <alternativeName>
        <fullName evidence="10">Protein-beta-aspartate methyltransferase</fullName>
    </alternativeName>
</protein>
<evidence type="ECO:0000256" key="4">
    <source>
        <dbReference type="ARBA" id="ARBA00013346"/>
    </source>
</evidence>
<dbReference type="Gene3D" id="3.40.50.150">
    <property type="entry name" value="Vaccinia Virus protein VP39"/>
    <property type="match status" value="1"/>
</dbReference>
<gene>
    <name evidence="12" type="ORF">JK363_30205</name>
</gene>
<reference evidence="12 13" key="1">
    <citation type="submission" date="2021-01" db="EMBL/GenBank/DDBJ databases">
        <title>WGS of actinomycetes isolated from Thailand.</title>
        <authorList>
            <person name="Thawai C."/>
        </authorList>
    </citation>
    <scope>NUCLEOTIDE SEQUENCE [LARGE SCALE GENOMIC DNA]</scope>
    <source>
        <strain evidence="12 13">CA1R205</strain>
    </source>
</reference>
<accession>A0ABS1NL91</accession>
<evidence type="ECO:0000256" key="2">
    <source>
        <dbReference type="ARBA" id="ARBA00005369"/>
    </source>
</evidence>
<comment type="caution">
    <text evidence="12">The sequence shown here is derived from an EMBL/GenBank/DDBJ whole genome shotgun (WGS) entry which is preliminary data.</text>
</comment>
<dbReference type="InterPro" id="IPR000682">
    <property type="entry name" value="PCMT"/>
</dbReference>
<keyword evidence="6 12" id="KW-0489">Methyltransferase</keyword>